<feature type="chain" id="PRO_5017655770" description="VWFA domain-containing protein" evidence="1">
    <location>
        <begin position="21"/>
        <end position="277"/>
    </location>
</feature>
<dbReference type="GeneID" id="57559225"/>
<evidence type="ECO:0000313" key="2">
    <source>
        <dbReference type="EMBL" id="RED02802.1"/>
    </source>
</evidence>
<accession>A0A3D9EIA3</accession>
<comment type="caution">
    <text evidence="2">The sequence shown here is derived from an EMBL/GenBank/DDBJ whole genome shotgun (WGS) entry which is preliminary data.</text>
</comment>
<protein>
    <recommendedName>
        <fullName evidence="4">VWFA domain-containing protein</fullName>
    </recommendedName>
</protein>
<dbReference type="EMBL" id="QRDL01000004">
    <property type="protein sequence ID" value="RED02802.1"/>
    <property type="molecule type" value="Genomic_DNA"/>
</dbReference>
<evidence type="ECO:0000313" key="3">
    <source>
        <dbReference type="Proteomes" id="UP000256988"/>
    </source>
</evidence>
<dbReference type="Proteomes" id="UP000256988">
    <property type="component" value="Unassembled WGS sequence"/>
</dbReference>
<reference evidence="2 3" key="1">
    <citation type="submission" date="2018-07" db="EMBL/GenBank/DDBJ databases">
        <title>Genome sequencing of rice bacterial endophytes.</title>
        <authorList>
            <person name="Venturi V."/>
        </authorList>
    </citation>
    <scope>NUCLEOTIDE SEQUENCE [LARGE SCALE GENOMIC DNA]</scope>
    <source>
        <strain evidence="2 3">AG1002</strain>
    </source>
</reference>
<sequence length="277" mass="30494">MRLTVTLAIAGLLLAPAAMAAERNDLPSCYSYAQLASEQPAASGRALTVVIDETVNMPQALKSSAWEHTLRYLQPGDSIKLYQFSALLQNNYMKLQFAGVLEKPLVGKVRNHIGNASLKKLDTCLQQQAAFFQKTFGKQFVESFGKPNEEISRSEIFASLKKIGEDLGQEPSADQVILLVSDMLENSDFGSFYQANRIRGIDPAAELAKVEKKELFAQLHGARVYVMGAGLIGDDAKGAYRSGKVLQSLERFWQGYFERSNATLVSFGTPELTTDLK</sequence>
<proteinExistence type="predicted"/>
<name>A0A3D9EIA3_ECTOL</name>
<evidence type="ECO:0000256" key="1">
    <source>
        <dbReference type="SAM" id="SignalP"/>
    </source>
</evidence>
<feature type="signal peptide" evidence="1">
    <location>
        <begin position="1"/>
        <end position="20"/>
    </location>
</feature>
<keyword evidence="1" id="KW-0732">Signal</keyword>
<gene>
    <name evidence="2" type="ORF">DFO60_2832</name>
</gene>
<evidence type="ECO:0008006" key="4">
    <source>
        <dbReference type="Google" id="ProtNLM"/>
    </source>
</evidence>
<dbReference type="AlphaFoldDB" id="A0A3D9EIA3"/>
<dbReference type="RefSeq" id="WP_042134915.1">
    <property type="nucleotide sequence ID" value="NZ_QRDL01000004.1"/>
</dbReference>
<organism evidence="2 3">
    <name type="scientific">Ectopseudomonas oleovorans</name>
    <name type="common">Pseudomonas oleovorans</name>
    <dbReference type="NCBI Taxonomy" id="301"/>
    <lineage>
        <taxon>Bacteria</taxon>
        <taxon>Pseudomonadati</taxon>
        <taxon>Pseudomonadota</taxon>
        <taxon>Gammaproteobacteria</taxon>
        <taxon>Pseudomonadales</taxon>
        <taxon>Pseudomonadaceae</taxon>
        <taxon>Ectopseudomonas</taxon>
    </lineage>
</organism>